<keyword evidence="2" id="KW-1003">Cell membrane</keyword>
<feature type="transmembrane region" description="Helical" evidence="2">
    <location>
        <begin position="28"/>
        <end position="45"/>
    </location>
</feature>
<keyword evidence="2" id="KW-0472">Membrane</keyword>
<protein>
    <recommendedName>
        <fullName evidence="2">NADH-quinone oxidoreductase subunit J</fullName>
        <ecNumber evidence="2">7.1.1.-</ecNumber>
    </recommendedName>
</protein>
<sequence length="168" mass="18849">MTIFYFVAFLSIFFALMTIFTKNPVHSVLYLVITFATFTVHYILLNAQFLAAVNFIVYMGAIMVLFLFVLMLLNLNKETEPMKSNLVKIMGIVAGMCLIVTFLGAFRLLESNNEMVQGHENIGLVKNLGKVLFSDFLLPFEISSILLLTAMVGAVLLAKKETRVKQHG</sequence>
<dbReference type="EC" id="7.1.1.-" evidence="2"/>
<evidence type="ECO:0000313" key="4">
    <source>
        <dbReference type="Proteomes" id="UP000326921"/>
    </source>
</evidence>
<dbReference type="KEGG" id="sphe:GFH32_17435"/>
<keyword evidence="2" id="KW-0812">Transmembrane</keyword>
<dbReference type="InterPro" id="IPR001457">
    <property type="entry name" value="NADH_UbQ/plastoQ_OxRdtase_su6"/>
</dbReference>
<keyword evidence="4" id="KW-1185">Reference proteome</keyword>
<keyword evidence="2" id="KW-0520">NAD</keyword>
<dbReference type="GO" id="GO:0008137">
    <property type="term" value="F:NADH dehydrogenase (ubiquinone) activity"/>
    <property type="evidence" value="ECO:0007669"/>
    <property type="project" value="UniProtKB-UniRule"/>
</dbReference>
<dbReference type="PANTHER" id="PTHR33269:SF17">
    <property type="entry name" value="NADH-UBIQUINONE OXIDOREDUCTASE CHAIN 6"/>
    <property type="match status" value="1"/>
</dbReference>
<accession>A0A5Q0QJ20</accession>
<feature type="transmembrane region" description="Helical" evidence="2">
    <location>
        <begin position="85"/>
        <end position="106"/>
    </location>
</feature>
<organism evidence="3 4">
    <name type="scientific">Sphingobacterium zhuxiongii</name>
    <dbReference type="NCBI Taxonomy" id="2662364"/>
    <lineage>
        <taxon>Bacteria</taxon>
        <taxon>Pseudomonadati</taxon>
        <taxon>Bacteroidota</taxon>
        <taxon>Sphingobacteriia</taxon>
        <taxon>Sphingobacteriales</taxon>
        <taxon>Sphingobacteriaceae</taxon>
        <taxon>Sphingobacterium</taxon>
    </lineage>
</organism>
<dbReference type="GO" id="GO:0005886">
    <property type="term" value="C:plasma membrane"/>
    <property type="evidence" value="ECO:0007669"/>
    <property type="project" value="UniProtKB-SubCell"/>
</dbReference>
<evidence type="ECO:0000256" key="2">
    <source>
        <dbReference type="RuleBase" id="RU004429"/>
    </source>
</evidence>
<reference evidence="3 4" key="1">
    <citation type="submission" date="2019-10" db="EMBL/GenBank/DDBJ databases">
        <authorList>
            <person name="Dong K."/>
        </authorList>
    </citation>
    <scope>NUCLEOTIDE SEQUENCE [LARGE SCALE GENOMIC DNA]</scope>
    <source>
        <strain evidence="4">dk4302</strain>
    </source>
</reference>
<feature type="transmembrane region" description="Helical" evidence="2">
    <location>
        <begin position="51"/>
        <end position="73"/>
    </location>
</feature>
<dbReference type="Proteomes" id="UP000326921">
    <property type="component" value="Chromosome"/>
</dbReference>
<dbReference type="GO" id="GO:0048038">
    <property type="term" value="F:quinone binding"/>
    <property type="evidence" value="ECO:0007669"/>
    <property type="project" value="UniProtKB-UniRule"/>
</dbReference>
<name>A0A5Q0QJ20_9SPHI</name>
<dbReference type="PANTHER" id="PTHR33269">
    <property type="entry name" value="NADH-UBIQUINONE OXIDOREDUCTASE CHAIN 6"/>
    <property type="match status" value="1"/>
</dbReference>
<feature type="transmembrane region" description="Helical" evidence="2">
    <location>
        <begin position="6"/>
        <end position="21"/>
    </location>
</feature>
<evidence type="ECO:0000256" key="1">
    <source>
        <dbReference type="ARBA" id="ARBA00005698"/>
    </source>
</evidence>
<dbReference type="AlphaFoldDB" id="A0A5Q0QJ20"/>
<comment type="subcellular location">
    <subcellularLocation>
        <location evidence="2">Cell membrane</location>
        <topology evidence="2">Multi-pass membrane protein</topology>
    </subcellularLocation>
</comment>
<comment type="similarity">
    <text evidence="1 2">Belongs to the complex I subunit 6 family.</text>
</comment>
<keyword evidence="2" id="KW-1133">Transmembrane helix</keyword>
<evidence type="ECO:0000313" key="3">
    <source>
        <dbReference type="EMBL" id="QGA28002.1"/>
    </source>
</evidence>
<comment type="function">
    <text evidence="2">NDH-1 shuttles electrons from NADH, via FMN and iron-sulfur (Fe-S) centers, to quinones in the respiratory chain. Couples the redox reaction to proton translocation (for every two electrons transferred, four hydrogen ions are translocated across the cytoplasmic membrane), and thus conserves the redox energy in a proton gradient.</text>
</comment>
<keyword evidence="2" id="KW-0874">Quinone</keyword>
<dbReference type="InterPro" id="IPR042106">
    <property type="entry name" value="Nuo/plastoQ_OxRdtase_6_NuoJ"/>
</dbReference>
<proteinExistence type="inferred from homology"/>
<comment type="catalytic activity">
    <reaction evidence="2">
        <text>a quinone + NADH + 5 H(+)(in) = a quinol + NAD(+) + 4 H(+)(out)</text>
        <dbReference type="Rhea" id="RHEA:57888"/>
        <dbReference type="ChEBI" id="CHEBI:15378"/>
        <dbReference type="ChEBI" id="CHEBI:24646"/>
        <dbReference type="ChEBI" id="CHEBI:57540"/>
        <dbReference type="ChEBI" id="CHEBI:57945"/>
        <dbReference type="ChEBI" id="CHEBI:132124"/>
    </reaction>
</comment>
<dbReference type="Pfam" id="PF00499">
    <property type="entry name" value="Oxidored_q3"/>
    <property type="match status" value="1"/>
</dbReference>
<dbReference type="EMBL" id="CP045652">
    <property type="protein sequence ID" value="QGA28002.1"/>
    <property type="molecule type" value="Genomic_DNA"/>
</dbReference>
<feature type="transmembrane region" description="Helical" evidence="2">
    <location>
        <begin position="136"/>
        <end position="158"/>
    </location>
</feature>
<gene>
    <name evidence="3" type="ORF">GFH32_17435</name>
</gene>
<dbReference type="Gene3D" id="1.20.120.1200">
    <property type="entry name" value="NADH-ubiquinone/plastoquinone oxidoreductase chain 6, subunit NuoJ"/>
    <property type="match status" value="1"/>
</dbReference>
<dbReference type="RefSeq" id="WP_153512830.1">
    <property type="nucleotide sequence ID" value="NZ_CP045652.1"/>
</dbReference>